<accession>A0A1S3JBH4</accession>
<dbReference type="AlphaFoldDB" id="A0A1S3JBH4"/>
<dbReference type="GO" id="GO:0007059">
    <property type="term" value="P:chromosome segregation"/>
    <property type="evidence" value="ECO:0007669"/>
    <property type="project" value="InterPro"/>
</dbReference>
<dbReference type="RefSeq" id="XP_013407536.1">
    <property type="nucleotide sequence ID" value="XM_013552082.1"/>
</dbReference>
<dbReference type="InterPro" id="IPR013218">
    <property type="entry name" value="Dsn1/Mis13"/>
</dbReference>
<dbReference type="STRING" id="7574.A0A1S3JBH4"/>
<evidence type="ECO:0000256" key="1">
    <source>
        <dbReference type="SAM" id="MobiDB-lite"/>
    </source>
</evidence>
<name>A0A1S3JBH4_LINAN</name>
<dbReference type="KEGG" id="lak:106171612"/>
<feature type="compositionally biased region" description="Acidic residues" evidence="1">
    <location>
        <begin position="118"/>
        <end position="128"/>
    </location>
</feature>
<evidence type="ECO:0000313" key="2">
    <source>
        <dbReference type="Proteomes" id="UP000085678"/>
    </source>
</evidence>
<feature type="compositionally biased region" description="Low complexity" evidence="1">
    <location>
        <begin position="35"/>
        <end position="55"/>
    </location>
</feature>
<reference evidence="3" key="1">
    <citation type="submission" date="2025-08" db="UniProtKB">
        <authorList>
            <consortium name="RefSeq"/>
        </authorList>
    </citation>
    <scope>IDENTIFICATION</scope>
    <source>
        <tissue evidence="3">Gonads</tissue>
    </source>
</reference>
<dbReference type="OrthoDB" id="6090283at2759"/>
<dbReference type="OMA" id="QDKSQSW"/>
<dbReference type="GeneID" id="106171612"/>
<dbReference type="Pfam" id="PF08202">
    <property type="entry name" value="MIS13"/>
    <property type="match status" value="1"/>
</dbReference>
<proteinExistence type="predicted"/>
<dbReference type="Proteomes" id="UP000085678">
    <property type="component" value="Unplaced"/>
</dbReference>
<dbReference type="GO" id="GO:0000444">
    <property type="term" value="C:MIS12/MIND type complex"/>
    <property type="evidence" value="ECO:0007669"/>
    <property type="project" value="InterPro"/>
</dbReference>
<gene>
    <name evidence="3" type="primary">LOC106171612</name>
</gene>
<organism evidence="2 3">
    <name type="scientific">Lingula anatina</name>
    <name type="common">Brachiopod</name>
    <name type="synonym">Lingula unguis</name>
    <dbReference type="NCBI Taxonomy" id="7574"/>
    <lineage>
        <taxon>Eukaryota</taxon>
        <taxon>Metazoa</taxon>
        <taxon>Spiralia</taxon>
        <taxon>Lophotrochozoa</taxon>
        <taxon>Brachiopoda</taxon>
        <taxon>Linguliformea</taxon>
        <taxon>Lingulata</taxon>
        <taxon>Lingulida</taxon>
        <taxon>Linguloidea</taxon>
        <taxon>Lingulidae</taxon>
        <taxon>Lingula</taxon>
    </lineage>
</organism>
<protein>
    <submittedName>
        <fullName evidence="3">Uncharacterized protein LOC106171612</fullName>
    </submittedName>
</protein>
<dbReference type="PANTHER" id="PTHR14778">
    <property type="entry name" value="KINETOCHORE-ASSOCIATED PROTEIN DSN1 HOMOLOG"/>
    <property type="match status" value="1"/>
</dbReference>
<evidence type="ECO:0000313" key="3">
    <source>
        <dbReference type="RefSeq" id="XP_013407536.1"/>
    </source>
</evidence>
<dbReference type="InParanoid" id="A0A1S3JBH4"/>
<sequence length="387" mass="42560">MAETPNIRVTRSSSKALDGSGSGARVSSRLQTTQSEPRSGSTSRPSRTARSTSASKQQSKTRANSTPISQSGAESGSTPKSHIDIKPSSQTETVTKTTKSSLKRAHSPVTEKLQVEIAVEDTESEVEEPEKKRRTTTGHLTKRRSSFVRGRINKPLSALTSAELCVGIPSELPGEERLSRLTKECLEFTLQKLSEEFSDLDGVQQFEVQARDAVAGVISKLETSGKFSRACNKGKRCLPNPVNSEIEQAASEYQGHIDRLQAEDATWAQLMKEREDAAAQMEQQAKEMVLSPEHPSTLSRQQKQLLDGKLNLNHMLQSLQTLGERTQLQIDQLMKTANYQKEFQNVAKAFYRDQANMLGTKAFDGVEQLQDARVLLQSAASAATPKL</sequence>
<dbReference type="PANTHER" id="PTHR14778:SF2">
    <property type="entry name" value="KINETOCHORE-ASSOCIATED PROTEIN DSN1 HOMOLOG"/>
    <property type="match status" value="1"/>
</dbReference>
<dbReference type="GO" id="GO:0051301">
    <property type="term" value="P:cell division"/>
    <property type="evidence" value="ECO:0007669"/>
    <property type="project" value="InterPro"/>
</dbReference>
<feature type="compositionally biased region" description="Polar residues" evidence="1">
    <location>
        <begin position="87"/>
        <end position="100"/>
    </location>
</feature>
<feature type="compositionally biased region" description="Polar residues" evidence="1">
    <location>
        <begin position="56"/>
        <end position="80"/>
    </location>
</feature>
<keyword evidence="2" id="KW-1185">Reference proteome</keyword>
<feature type="region of interest" description="Disordered" evidence="1">
    <location>
        <begin position="1"/>
        <end position="140"/>
    </location>
</feature>